<feature type="compositionally biased region" description="Gly residues" evidence="1">
    <location>
        <begin position="120"/>
        <end position="133"/>
    </location>
</feature>
<feature type="region of interest" description="Disordered" evidence="1">
    <location>
        <begin position="100"/>
        <end position="166"/>
    </location>
</feature>
<feature type="compositionally biased region" description="Basic and acidic residues" evidence="1">
    <location>
        <begin position="156"/>
        <end position="165"/>
    </location>
</feature>
<organism evidence="2 3">
    <name type="scientific">Comamonas thiooxydans</name>
    <dbReference type="NCBI Taxonomy" id="363952"/>
    <lineage>
        <taxon>Bacteria</taxon>
        <taxon>Pseudomonadati</taxon>
        <taxon>Pseudomonadota</taxon>
        <taxon>Betaproteobacteria</taxon>
        <taxon>Burkholderiales</taxon>
        <taxon>Comamonadaceae</taxon>
        <taxon>Comamonas</taxon>
    </lineage>
</organism>
<dbReference type="AlphaFoldDB" id="A0A0E3C0Y0"/>
<evidence type="ECO:0008006" key="4">
    <source>
        <dbReference type="Google" id="ProtNLM"/>
    </source>
</evidence>
<dbReference type="Pfam" id="PF07120">
    <property type="entry name" value="DUF1376"/>
    <property type="match status" value="1"/>
</dbReference>
<gene>
    <name evidence="2" type="ORF">P245_15575</name>
</gene>
<evidence type="ECO:0000313" key="2">
    <source>
        <dbReference type="EMBL" id="KGG90711.1"/>
    </source>
</evidence>
<reference evidence="2 3" key="1">
    <citation type="submission" date="2013-09" db="EMBL/GenBank/DDBJ databases">
        <title>High correlation between genotypes and phenotypes of environmental bacteria Comamonas testosteroni strains.</title>
        <authorList>
            <person name="Liu L."/>
            <person name="Zhu W."/>
            <person name="Xia X."/>
            <person name="Xu B."/>
            <person name="Luo M."/>
            <person name="Wang G."/>
        </authorList>
    </citation>
    <scope>NUCLEOTIDE SEQUENCE [LARGE SCALE GENOMIC DNA]</scope>
    <source>
        <strain evidence="2 3">JL14</strain>
    </source>
</reference>
<accession>A0A0E3C0Y0</accession>
<protein>
    <recommendedName>
        <fullName evidence="4">DUF1376 domain-containing protein</fullName>
    </recommendedName>
</protein>
<sequence length="271" mass="30113">MNHYPHHIGDFNNATRHLTFVERALYRELLDLYYDTEQPLNPDFDKLARRVLATTDELRTVLQGLLEEFFTLQDDGWHNERCDIELAAYLKKQEQQSLAGKASAAKRKGGKKPAPPLAGGAAGGQPGHGGDGEPGATDVERTLNARTTNQNQNQNHIDDEEKARTDAVVPAREAEWAAVFEEFGVQVDHTSIHDRKKFWPLANSWCTSRVTVGQMRVAVARARAEAREPIAYLPSYVDRVLATASAPIKPRPGRSEPPIKTLHQGIGVHAL</sequence>
<dbReference type="EMBL" id="AWTN01000095">
    <property type="protein sequence ID" value="KGG90711.1"/>
    <property type="molecule type" value="Genomic_DNA"/>
</dbReference>
<dbReference type="Proteomes" id="UP000029567">
    <property type="component" value="Unassembled WGS sequence"/>
</dbReference>
<dbReference type="InterPro" id="IPR010781">
    <property type="entry name" value="DUF1376"/>
</dbReference>
<evidence type="ECO:0000313" key="3">
    <source>
        <dbReference type="Proteomes" id="UP000029567"/>
    </source>
</evidence>
<proteinExistence type="predicted"/>
<evidence type="ECO:0000256" key="1">
    <source>
        <dbReference type="SAM" id="MobiDB-lite"/>
    </source>
</evidence>
<name>A0A0E3C0Y0_9BURK</name>
<comment type="caution">
    <text evidence="2">The sequence shown here is derived from an EMBL/GenBank/DDBJ whole genome shotgun (WGS) entry which is preliminary data.</text>
</comment>
<dbReference type="RefSeq" id="WP_080747164.1">
    <property type="nucleotide sequence ID" value="NZ_AWTN01000095.1"/>
</dbReference>